<name>A0A1I8BYU9_MELHA</name>
<dbReference type="Proteomes" id="UP000095281">
    <property type="component" value="Unplaced"/>
</dbReference>
<protein>
    <submittedName>
        <fullName evidence="2">Glycosyltransferase</fullName>
    </submittedName>
</protein>
<organism evidence="1 2">
    <name type="scientific">Meloidogyne hapla</name>
    <name type="common">Root-knot nematode worm</name>
    <dbReference type="NCBI Taxonomy" id="6305"/>
    <lineage>
        <taxon>Eukaryota</taxon>
        <taxon>Metazoa</taxon>
        <taxon>Ecdysozoa</taxon>
        <taxon>Nematoda</taxon>
        <taxon>Chromadorea</taxon>
        <taxon>Rhabditida</taxon>
        <taxon>Tylenchina</taxon>
        <taxon>Tylenchomorpha</taxon>
        <taxon>Tylenchoidea</taxon>
        <taxon>Meloidogynidae</taxon>
        <taxon>Meloidogyninae</taxon>
        <taxon>Meloidogyne</taxon>
    </lineage>
</organism>
<reference evidence="2" key="1">
    <citation type="submission" date="2016-11" db="UniProtKB">
        <authorList>
            <consortium name="WormBaseParasite"/>
        </authorList>
    </citation>
    <scope>IDENTIFICATION</scope>
</reference>
<sequence length="130" mass="15774">MLITNCNGYQVIEAIAYNVEIYCIPRNPDQFYFAEALKLQYFKTQEIIVERPYTMEVFYSFKFIHLSFDITNVTIFNKNIYSVMYYIKEMFNRRYSKVVNKISNELREKWSKNTPKEIILEKVMEFVPIE</sequence>
<dbReference type="WBParaSite" id="MhA1_Contig802.frz3.gene13">
    <property type="protein sequence ID" value="MhA1_Contig802.frz3.gene13"/>
    <property type="gene ID" value="MhA1_Contig802.frz3.gene13"/>
</dbReference>
<dbReference type="AlphaFoldDB" id="A0A1I8BYU9"/>
<evidence type="ECO:0000313" key="2">
    <source>
        <dbReference type="WBParaSite" id="MhA1_Contig802.frz3.gene13"/>
    </source>
</evidence>
<evidence type="ECO:0000313" key="1">
    <source>
        <dbReference type="Proteomes" id="UP000095281"/>
    </source>
</evidence>
<proteinExistence type="predicted"/>
<keyword evidence="1" id="KW-1185">Reference proteome</keyword>
<accession>A0A1I8BYU9</accession>